<evidence type="ECO:0000313" key="9">
    <source>
        <dbReference type="Proteomes" id="UP001596395"/>
    </source>
</evidence>
<dbReference type="RefSeq" id="WP_336349024.1">
    <property type="nucleotide sequence ID" value="NZ_JAZAQL010000001.1"/>
</dbReference>
<dbReference type="Pfam" id="PF04167">
    <property type="entry name" value="DUF402"/>
    <property type="match status" value="1"/>
</dbReference>
<dbReference type="GO" id="GO:0016891">
    <property type="term" value="F:RNA endonuclease activity producing 5'-phosphomonoesters, hydrolytic mechanism"/>
    <property type="evidence" value="ECO:0007669"/>
    <property type="project" value="UniProtKB-UniRule"/>
</dbReference>
<evidence type="ECO:0000256" key="4">
    <source>
        <dbReference type="ARBA" id="ARBA00022801"/>
    </source>
</evidence>
<dbReference type="PANTHER" id="PTHR39159:SF1">
    <property type="entry name" value="UPF0374 PROTEIN YGAC"/>
    <property type="match status" value="1"/>
</dbReference>
<dbReference type="InterPro" id="IPR035930">
    <property type="entry name" value="FomD-like_sf"/>
</dbReference>
<dbReference type="GO" id="GO:0006364">
    <property type="term" value="P:rRNA processing"/>
    <property type="evidence" value="ECO:0007669"/>
    <property type="project" value="UniProtKB-UniRule"/>
</dbReference>
<dbReference type="InterPro" id="IPR016730">
    <property type="entry name" value="RNA-bd_FAU-1"/>
</dbReference>
<dbReference type="InterPro" id="IPR050212">
    <property type="entry name" value="Ntdp-like"/>
</dbReference>
<name>A0ABD5VAG2_9EURY</name>
<protein>
    <recommendedName>
        <fullName evidence="6">Probable ribonuclease FAU-1</fullName>
        <ecNumber evidence="6">3.1.26.-</ecNumber>
    </recommendedName>
    <alternativeName>
        <fullName evidence="6">RNA-binding protein FAU-1</fullName>
    </alternativeName>
</protein>
<keyword evidence="2 6" id="KW-0540">Nuclease</keyword>
<dbReference type="Gene3D" id="2.40.380.10">
    <property type="entry name" value="FomD-like"/>
    <property type="match status" value="1"/>
</dbReference>
<evidence type="ECO:0000256" key="3">
    <source>
        <dbReference type="ARBA" id="ARBA00022759"/>
    </source>
</evidence>
<dbReference type="EC" id="3.1.26.-" evidence="6"/>
<evidence type="ECO:0000313" key="8">
    <source>
        <dbReference type="EMBL" id="MFC6952026.1"/>
    </source>
</evidence>
<keyword evidence="3 6" id="KW-0255">Endonuclease</keyword>
<reference evidence="8 9" key="1">
    <citation type="journal article" date="2019" name="Int. J. Syst. Evol. Microbiol.">
        <title>The Global Catalogue of Microorganisms (GCM) 10K type strain sequencing project: providing services to taxonomists for standard genome sequencing and annotation.</title>
        <authorList>
            <consortium name="The Broad Institute Genomics Platform"/>
            <consortium name="The Broad Institute Genome Sequencing Center for Infectious Disease"/>
            <person name="Wu L."/>
            <person name="Ma J."/>
        </authorList>
    </citation>
    <scope>NUCLEOTIDE SEQUENCE [LARGE SCALE GENOMIC DNA]</scope>
    <source>
        <strain evidence="8 9">GX26</strain>
    </source>
</reference>
<evidence type="ECO:0000256" key="2">
    <source>
        <dbReference type="ARBA" id="ARBA00022722"/>
    </source>
</evidence>
<dbReference type="AlphaFoldDB" id="A0ABD5VAG2"/>
<dbReference type="SUPFAM" id="SSF159234">
    <property type="entry name" value="FomD-like"/>
    <property type="match status" value="1"/>
</dbReference>
<dbReference type="PANTHER" id="PTHR39159">
    <property type="match status" value="1"/>
</dbReference>
<keyword evidence="9" id="KW-1185">Reference proteome</keyword>
<comment type="similarity">
    <text evidence="6">Belongs to the FAU-1 family.</text>
</comment>
<sequence>MRARVRGIYTTAITQRLLDADHDVVQASPPIRERFDHEFGFAPADVAASTTADRQGVGLSGDPDAVRTLREDLAGVAVDALSWDDPAPEGAVFLAPVTDAMGSGAVVDLGDREAFLPFDDADGYVEPGDVRRVQVVDAAPPWGDDRPEVAEALGVRGGLVALDRARSGVSANVRGERATELVRTTELLQPDPPDGWGVRWQRAAADADMSALGDALDAASDRARALDALPDGDPDDVPVRLDTSLEEVPAAATAWVWFGRESRFALDDDRRAVATTMPGHHRVKAGSASASDAVDFAEGVLAHAGDGAWGDADETDDLPFAAVVDAFGPRDDGTITIEHGKPEGDRYTLGRGRITALDADAGKLTVERDMTGGGTYDALGIPREEGDVAITKLTEGNWWYPTVYRSEDGETKGTYVNVCTPVELFPDGARYVDLHVDVVKHADGTVERVDDDELDAAVDAGHVPPALADRARTVATSVQNALQ</sequence>
<evidence type="ECO:0000256" key="1">
    <source>
        <dbReference type="ARBA" id="ARBA00022552"/>
    </source>
</evidence>
<evidence type="ECO:0000259" key="7">
    <source>
        <dbReference type="Pfam" id="PF04167"/>
    </source>
</evidence>
<keyword evidence="1 6" id="KW-0698">rRNA processing</keyword>
<feature type="domain" description="DUF402" evidence="7">
    <location>
        <begin position="349"/>
        <end position="482"/>
    </location>
</feature>
<evidence type="ECO:0000256" key="5">
    <source>
        <dbReference type="ARBA" id="ARBA00022884"/>
    </source>
</evidence>
<keyword evidence="4 6" id="KW-0378">Hydrolase</keyword>
<dbReference type="EMBL" id="JBHSXN010000001">
    <property type="protein sequence ID" value="MFC6952026.1"/>
    <property type="molecule type" value="Genomic_DNA"/>
</dbReference>
<dbReference type="Proteomes" id="UP001596395">
    <property type="component" value="Unassembled WGS sequence"/>
</dbReference>
<dbReference type="HAMAP" id="MF_01910">
    <property type="entry name" value="RNA_binding_AU_1"/>
    <property type="match status" value="1"/>
</dbReference>
<gene>
    <name evidence="6" type="primary">fau-1</name>
    <name evidence="8" type="ORF">ACFQGB_04045</name>
</gene>
<proteinExistence type="inferred from homology"/>
<accession>A0ABD5VAG2</accession>
<comment type="function">
    <text evidence="6">Probable RNase involved in rRNA stability through maturation and/or degradation of precursor rRNAs. Binds to RNA in loop regions with AU-rich sequences.</text>
</comment>
<organism evidence="8 9">
    <name type="scientific">Halorubellus litoreus</name>
    <dbReference type="NCBI Taxonomy" id="755308"/>
    <lineage>
        <taxon>Archaea</taxon>
        <taxon>Methanobacteriati</taxon>
        <taxon>Methanobacteriota</taxon>
        <taxon>Stenosarchaea group</taxon>
        <taxon>Halobacteria</taxon>
        <taxon>Halobacteriales</taxon>
        <taxon>Halorubellaceae</taxon>
        <taxon>Halorubellus</taxon>
    </lineage>
</organism>
<evidence type="ECO:0000256" key="6">
    <source>
        <dbReference type="HAMAP-Rule" id="MF_01910"/>
    </source>
</evidence>
<comment type="caution">
    <text evidence="8">The sequence shown here is derived from an EMBL/GenBank/DDBJ whole genome shotgun (WGS) entry which is preliminary data.</text>
</comment>
<dbReference type="InterPro" id="IPR007295">
    <property type="entry name" value="DUF402"/>
</dbReference>
<keyword evidence="5 6" id="KW-0694">RNA-binding</keyword>
<dbReference type="GO" id="GO:0035925">
    <property type="term" value="F:mRNA 3'-UTR AU-rich region binding"/>
    <property type="evidence" value="ECO:0007669"/>
    <property type="project" value="UniProtKB-UniRule"/>
</dbReference>
<dbReference type="PIRSF" id="PIRSF018644">
    <property type="entry name" value="RNA-binding_FAU-1"/>
    <property type="match status" value="1"/>
</dbReference>